<dbReference type="SUPFAM" id="SSF51064">
    <property type="entry name" value="Head domain of nucleotide exchange factor GrpE"/>
    <property type="match status" value="1"/>
</dbReference>
<dbReference type="GO" id="GO:0006457">
    <property type="term" value="P:protein folding"/>
    <property type="evidence" value="ECO:0007669"/>
    <property type="project" value="InterPro"/>
</dbReference>
<comment type="subcellular location">
    <subcellularLocation>
        <location evidence="3">Cytoplasm</location>
    </subcellularLocation>
</comment>
<dbReference type="InterPro" id="IPR009012">
    <property type="entry name" value="GrpE_head"/>
</dbReference>
<evidence type="ECO:0000256" key="1">
    <source>
        <dbReference type="ARBA" id="ARBA00009054"/>
    </source>
</evidence>
<comment type="similarity">
    <text evidence="1 3 4">Belongs to the GrpE family.</text>
</comment>
<dbReference type="InterPro" id="IPR000740">
    <property type="entry name" value="GrpE"/>
</dbReference>
<organism evidence="5 6">
    <name type="scientific">Candidatus Komeilibacteria bacterium CG_4_10_14_0_2_um_filter_37_10</name>
    <dbReference type="NCBI Taxonomy" id="1974470"/>
    <lineage>
        <taxon>Bacteria</taxon>
        <taxon>Candidatus Komeiliibacteriota</taxon>
    </lineage>
</organism>
<protein>
    <recommendedName>
        <fullName evidence="3">Protein GrpE</fullName>
    </recommendedName>
    <alternativeName>
        <fullName evidence="3">HSP-70 cofactor</fullName>
    </alternativeName>
</protein>
<keyword evidence="2 3" id="KW-0143">Chaperone</keyword>
<keyword evidence="3" id="KW-0346">Stress response</keyword>
<dbReference type="Proteomes" id="UP000230405">
    <property type="component" value="Unassembled WGS sequence"/>
</dbReference>
<dbReference type="CDD" id="cd00446">
    <property type="entry name" value="GrpE"/>
    <property type="match status" value="1"/>
</dbReference>
<name>A0A2M7VGW0_9BACT</name>
<dbReference type="PRINTS" id="PR00773">
    <property type="entry name" value="GRPEPROTEIN"/>
</dbReference>
<gene>
    <name evidence="3 5" type="primary">grpE</name>
    <name evidence="5" type="ORF">COX77_00070</name>
</gene>
<dbReference type="SUPFAM" id="SSF58014">
    <property type="entry name" value="Coiled-coil domain of nucleotide exchange factor GrpE"/>
    <property type="match status" value="1"/>
</dbReference>
<accession>A0A2M7VGW0</accession>
<dbReference type="AlphaFoldDB" id="A0A2M7VGW0"/>
<dbReference type="InterPro" id="IPR013805">
    <property type="entry name" value="GrpE_CC"/>
</dbReference>
<evidence type="ECO:0000313" key="6">
    <source>
        <dbReference type="Proteomes" id="UP000230405"/>
    </source>
</evidence>
<evidence type="ECO:0000256" key="2">
    <source>
        <dbReference type="ARBA" id="ARBA00023186"/>
    </source>
</evidence>
<proteinExistence type="inferred from homology"/>
<dbReference type="GO" id="GO:0051087">
    <property type="term" value="F:protein-folding chaperone binding"/>
    <property type="evidence" value="ECO:0007669"/>
    <property type="project" value="InterPro"/>
</dbReference>
<dbReference type="Gene3D" id="3.90.20.20">
    <property type="match status" value="1"/>
</dbReference>
<dbReference type="GO" id="GO:0051082">
    <property type="term" value="F:unfolded protein binding"/>
    <property type="evidence" value="ECO:0007669"/>
    <property type="project" value="TreeGrafter"/>
</dbReference>
<dbReference type="PANTHER" id="PTHR21237:SF23">
    <property type="entry name" value="GRPE PROTEIN HOMOLOG, MITOCHONDRIAL"/>
    <property type="match status" value="1"/>
</dbReference>
<dbReference type="GO" id="GO:0005737">
    <property type="term" value="C:cytoplasm"/>
    <property type="evidence" value="ECO:0007669"/>
    <property type="project" value="UniProtKB-SubCell"/>
</dbReference>
<evidence type="ECO:0000256" key="3">
    <source>
        <dbReference type="HAMAP-Rule" id="MF_01151"/>
    </source>
</evidence>
<reference evidence="6" key="1">
    <citation type="submission" date="2017-09" db="EMBL/GenBank/DDBJ databases">
        <title>Depth-based differentiation of microbial function through sediment-hosted aquifers and enrichment of novel symbionts in the deep terrestrial subsurface.</title>
        <authorList>
            <person name="Probst A.J."/>
            <person name="Ladd B."/>
            <person name="Jarett J.K."/>
            <person name="Geller-Mcgrath D.E."/>
            <person name="Sieber C.M.K."/>
            <person name="Emerson J.B."/>
            <person name="Anantharaman K."/>
            <person name="Thomas B.C."/>
            <person name="Malmstrom R."/>
            <person name="Stieglmeier M."/>
            <person name="Klingl A."/>
            <person name="Woyke T."/>
            <person name="Ryan C.M."/>
            <person name="Banfield J.F."/>
        </authorList>
    </citation>
    <scope>NUCLEOTIDE SEQUENCE [LARGE SCALE GENOMIC DNA]</scope>
</reference>
<comment type="subunit">
    <text evidence="3">Homodimer.</text>
</comment>
<dbReference type="GO" id="GO:0000774">
    <property type="term" value="F:adenyl-nucleotide exchange factor activity"/>
    <property type="evidence" value="ECO:0007669"/>
    <property type="project" value="InterPro"/>
</dbReference>
<dbReference type="Gene3D" id="2.30.22.10">
    <property type="entry name" value="Head domain of nucleotide exchange factor GrpE"/>
    <property type="match status" value="1"/>
</dbReference>
<dbReference type="Pfam" id="PF01025">
    <property type="entry name" value="GrpE"/>
    <property type="match status" value="1"/>
</dbReference>
<dbReference type="GO" id="GO:0042803">
    <property type="term" value="F:protein homodimerization activity"/>
    <property type="evidence" value="ECO:0007669"/>
    <property type="project" value="InterPro"/>
</dbReference>
<evidence type="ECO:0000256" key="4">
    <source>
        <dbReference type="RuleBase" id="RU004478"/>
    </source>
</evidence>
<comment type="caution">
    <text evidence="5">The sequence shown here is derived from an EMBL/GenBank/DDBJ whole genome shotgun (WGS) entry which is preliminary data.</text>
</comment>
<sequence length="166" mass="19219">MSEENQQLDDEVIFPDDLALESEQKANEYKNNWLRAQADYQNLQKATAIWKEEYLFTANEQLIIELLPIYTHFATALSHVPKADEKLDWVVGLKHLYDMLDKFMKKCGVTKIETSGLIFDHKVHEAIGQQSDIGQIDHTVLQEVQPGYKLYERVMVPAKVIVNKLE</sequence>
<comment type="function">
    <text evidence="3">Participates actively in the response to hyperosmotic and heat shock by preventing the aggregation of stress-denatured proteins, in association with DnaK and GrpE. It is the nucleotide exchange factor for DnaK and may function as a thermosensor. Unfolded proteins bind initially to DnaJ; upon interaction with the DnaJ-bound protein, DnaK hydrolyzes its bound ATP, resulting in the formation of a stable complex. GrpE releases ADP from DnaK; ATP binding to DnaK triggers the release of the substrate protein, thus completing the reaction cycle. Several rounds of ATP-dependent interactions between DnaJ, DnaK and GrpE are required for fully efficient folding.</text>
</comment>
<evidence type="ECO:0000313" key="5">
    <source>
        <dbReference type="EMBL" id="PIZ99933.1"/>
    </source>
</evidence>
<keyword evidence="3" id="KW-0963">Cytoplasm</keyword>
<dbReference type="PANTHER" id="PTHR21237">
    <property type="entry name" value="GRPE PROTEIN"/>
    <property type="match status" value="1"/>
</dbReference>
<dbReference type="HAMAP" id="MF_01151">
    <property type="entry name" value="GrpE"/>
    <property type="match status" value="1"/>
</dbReference>
<dbReference type="EMBL" id="PFPO01000002">
    <property type="protein sequence ID" value="PIZ99933.1"/>
    <property type="molecule type" value="Genomic_DNA"/>
</dbReference>